<dbReference type="EMBL" id="JBBPBM010000004">
    <property type="protein sequence ID" value="KAK8589460.1"/>
    <property type="molecule type" value="Genomic_DNA"/>
</dbReference>
<evidence type="ECO:0000313" key="3">
    <source>
        <dbReference type="EMBL" id="KAK8589460.1"/>
    </source>
</evidence>
<dbReference type="PROSITE" id="PS00771">
    <property type="entry name" value="BARWIN_1"/>
    <property type="match status" value="1"/>
</dbReference>
<keyword evidence="4" id="KW-1185">Reference proteome</keyword>
<proteinExistence type="predicted"/>
<evidence type="ECO:0000259" key="2">
    <source>
        <dbReference type="PROSITE" id="PS51174"/>
    </source>
</evidence>
<protein>
    <recommendedName>
        <fullName evidence="2">Barwin domain-containing protein</fullName>
    </recommendedName>
</protein>
<dbReference type="PANTHER" id="PTHR46351:SF3">
    <property type="entry name" value="WOUND-INDUCED PROTEIN WIN2"/>
    <property type="match status" value="1"/>
</dbReference>
<feature type="domain" description="Barwin" evidence="2">
    <location>
        <begin position="1"/>
        <end position="94"/>
    </location>
</feature>
<dbReference type="PROSITE" id="PS51174">
    <property type="entry name" value="BARWIN_3"/>
    <property type="match status" value="1"/>
</dbReference>
<sequence>MPINLANGGDNIIGRPYVEPLSNWSYGAAACAALDGGKPLEWRQRYGWSGYCGNVVGSELKDICGKCLKVTNTDTKAEVIVRIVDRCGSGALELAKDMLQAFLLWTIRLCSVKTMRIPHSVSIPNNFSFLISKDNHVISMLQRNHGFRCSLFITSR</sequence>
<keyword evidence="1" id="KW-1015">Disulfide bond</keyword>
<dbReference type="InterPro" id="IPR036908">
    <property type="entry name" value="RlpA-like_sf"/>
</dbReference>
<accession>A0ABR2FYX6</accession>
<dbReference type="Pfam" id="PF00967">
    <property type="entry name" value="Barwin"/>
    <property type="match status" value="1"/>
</dbReference>
<evidence type="ECO:0000256" key="1">
    <source>
        <dbReference type="ARBA" id="ARBA00023157"/>
    </source>
</evidence>
<dbReference type="Gene3D" id="2.40.40.10">
    <property type="entry name" value="RlpA-like domain"/>
    <property type="match status" value="1"/>
</dbReference>
<dbReference type="InterPro" id="IPR001153">
    <property type="entry name" value="Barwin_dom"/>
</dbReference>
<dbReference type="InterPro" id="IPR044301">
    <property type="entry name" value="PR4"/>
</dbReference>
<comment type="caution">
    <text evidence="3">The sequence shown here is derived from an EMBL/GenBank/DDBJ whole genome shotgun (WGS) entry which is preliminary data.</text>
</comment>
<name>A0ABR2FYX6_9ROSI</name>
<dbReference type="PANTHER" id="PTHR46351">
    <property type="entry name" value="WOUND-INDUCED PROTEIN WIN2"/>
    <property type="match status" value="1"/>
</dbReference>
<dbReference type="SUPFAM" id="SSF50685">
    <property type="entry name" value="Barwin-like endoglucanases"/>
    <property type="match status" value="1"/>
</dbReference>
<dbReference type="InterPro" id="IPR018226">
    <property type="entry name" value="Barwin_CS"/>
</dbReference>
<reference evidence="3 4" key="1">
    <citation type="journal article" date="2024" name="G3 (Bethesda)">
        <title>Genome assembly of Hibiscus sabdariffa L. provides insights into metabolisms of medicinal natural products.</title>
        <authorList>
            <person name="Kim T."/>
        </authorList>
    </citation>
    <scope>NUCLEOTIDE SEQUENCE [LARGE SCALE GENOMIC DNA]</scope>
    <source>
        <strain evidence="3">TK-2024</strain>
        <tissue evidence="3">Old leaves</tissue>
    </source>
</reference>
<evidence type="ECO:0000313" key="4">
    <source>
        <dbReference type="Proteomes" id="UP001472677"/>
    </source>
</evidence>
<dbReference type="PRINTS" id="PR00602">
    <property type="entry name" value="BARWIN"/>
</dbReference>
<gene>
    <name evidence="3" type="ORF">V6N12_023856</name>
</gene>
<organism evidence="3 4">
    <name type="scientific">Hibiscus sabdariffa</name>
    <name type="common">roselle</name>
    <dbReference type="NCBI Taxonomy" id="183260"/>
    <lineage>
        <taxon>Eukaryota</taxon>
        <taxon>Viridiplantae</taxon>
        <taxon>Streptophyta</taxon>
        <taxon>Embryophyta</taxon>
        <taxon>Tracheophyta</taxon>
        <taxon>Spermatophyta</taxon>
        <taxon>Magnoliopsida</taxon>
        <taxon>eudicotyledons</taxon>
        <taxon>Gunneridae</taxon>
        <taxon>Pentapetalae</taxon>
        <taxon>rosids</taxon>
        <taxon>malvids</taxon>
        <taxon>Malvales</taxon>
        <taxon>Malvaceae</taxon>
        <taxon>Malvoideae</taxon>
        <taxon>Hibiscus</taxon>
    </lineage>
</organism>
<dbReference type="Proteomes" id="UP001472677">
    <property type="component" value="Unassembled WGS sequence"/>
</dbReference>